<dbReference type="InterPro" id="IPR009071">
    <property type="entry name" value="HMG_box_dom"/>
</dbReference>
<feature type="domain" description="HMG box" evidence="5">
    <location>
        <begin position="95"/>
        <end position="163"/>
    </location>
</feature>
<dbReference type="Pfam" id="PF00505">
    <property type="entry name" value="HMG_box"/>
    <property type="match status" value="2"/>
</dbReference>
<dbReference type="EMBL" id="MCFF01000013">
    <property type="protein sequence ID" value="ORZ19935.1"/>
    <property type="molecule type" value="Genomic_DNA"/>
</dbReference>
<dbReference type="PANTHER" id="PTHR48112">
    <property type="entry name" value="HIGH MOBILITY GROUP PROTEIN DSP1"/>
    <property type="match status" value="1"/>
</dbReference>
<keyword evidence="4" id="KW-0732">Signal</keyword>
<feature type="domain" description="HMG box" evidence="5">
    <location>
        <begin position="198"/>
        <end position="264"/>
    </location>
</feature>
<evidence type="ECO:0000256" key="2">
    <source>
        <dbReference type="PROSITE-ProRule" id="PRU00267"/>
    </source>
</evidence>
<evidence type="ECO:0000256" key="1">
    <source>
        <dbReference type="ARBA" id="ARBA00023125"/>
    </source>
</evidence>
<accession>A0A1Y2GQW7</accession>
<dbReference type="STRING" id="64571.A0A1Y2GQW7"/>
<dbReference type="Proteomes" id="UP000193648">
    <property type="component" value="Unassembled WGS sequence"/>
</dbReference>
<keyword evidence="1 2" id="KW-0238">DNA-binding</keyword>
<dbReference type="InParanoid" id="A0A1Y2GQW7"/>
<proteinExistence type="predicted"/>
<feature type="signal peptide" evidence="4">
    <location>
        <begin position="1"/>
        <end position="16"/>
    </location>
</feature>
<keyword evidence="7" id="KW-1185">Reference proteome</keyword>
<dbReference type="AlphaFoldDB" id="A0A1Y2GQW7"/>
<feature type="chain" id="PRO_5012372755" description="HMG box domain-containing protein" evidence="4">
    <location>
        <begin position="17"/>
        <end position="268"/>
    </location>
</feature>
<dbReference type="Gene3D" id="1.10.30.10">
    <property type="entry name" value="High mobility group box domain"/>
    <property type="match status" value="2"/>
</dbReference>
<gene>
    <name evidence="6" type="ORF">BCR41DRAFT_350999</name>
</gene>
<dbReference type="InterPro" id="IPR050342">
    <property type="entry name" value="HMGB"/>
</dbReference>
<evidence type="ECO:0000256" key="3">
    <source>
        <dbReference type="SAM" id="MobiDB-lite"/>
    </source>
</evidence>
<feature type="DNA-binding region" description="HMG box" evidence="2">
    <location>
        <begin position="95"/>
        <end position="163"/>
    </location>
</feature>
<dbReference type="GO" id="GO:0005634">
    <property type="term" value="C:nucleus"/>
    <property type="evidence" value="ECO:0007669"/>
    <property type="project" value="UniProtKB-UniRule"/>
</dbReference>
<feature type="region of interest" description="Disordered" evidence="3">
    <location>
        <begin position="53"/>
        <end position="84"/>
    </location>
</feature>
<keyword evidence="2" id="KW-0539">Nucleus</keyword>
<sequence length="268" mass="29886">MLSLSASFRSLTLASATVPIQAVRAMATKAAGSSTATSTRAKKTDLTLKATKDAKTTKTTKTIKEASNKKIPTEATKSKKAEPVKPKKIAPLELPKRPSSPWTLFFKEHLDKVKASGKTVVPVQETVNASAAWKQLTPDQKQVYEDRYRANMEDFKRQMEQRLQELTPAEFGLENSRRRALRATGKKNLPSLKDPNAPKRPLSSFFRFVQEQRAAGEFASLPVKERTRSFADAWAKVPESEKARYAEQARNALAEYKAAKAAYEAERQ</sequence>
<dbReference type="InterPro" id="IPR036910">
    <property type="entry name" value="HMG_box_dom_sf"/>
</dbReference>
<dbReference type="FunCoup" id="A0A1Y2GQW7">
    <property type="interactions" value="22"/>
</dbReference>
<evidence type="ECO:0000313" key="6">
    <source>
        <dbReference type="EMBL" id="ORZ19935.1"/>
    </source>
</evidence>
<evidence type="ECO:0000313" key="7">
    <source>
        <dbReference type="Proteomes" id="UP000193648"/>
    </source>
</evidence>
<protein>
    <recommendedName>
        <fullName evidence="5">HMG box domain-containing protein</fullName>
    </recommendedName>
</protein>
<dbReference type="SUPFAM" id="SSF47095">
    <property type="entry name" value="HMG-box"/>
    <property type="match status" value="2"/>
</dbReference>
<dbReference type="RefSeq" id="XP_021882475.1">
    <property type="nucleotide sequence ID" value="XM_022023716.1"/>
</dbReference>
<dbReference type="GeneID" id="33565560"/>
<evidence type="ECO:0000259" key="5">
    <source>
        <dbReference type="PROSITE" id="PS50118"/>
    </source>
</evidence>
<feature type="DNA-binding region" description="HMG box" evidence="2">
    <location>
        <begin position="198"/>
        <end position="264"/>
    </location>
</feature>
<name>A0A1Y2GQW7_9FUNG</name>
<comment type="caution">
    <text evidence="6">The sequence shown here is derived from an EMBL/GenBank/DDBJ whole genome shotgun (WGS) entry which is preliminary data.</text>
</comment>
<dbReference type="GO" id="GO:0003677">
    <property type="term" value="F:DNA binding"/>
    <property type="evidence" value="ECO:0007669"/>
    <property type="project" value="UniProtKB-UniRule"/>
</dbReference>
<dbReference type="PROSITE" id="PS50118">
    <property type="entry name" value="HMG_BOX_2"/>
    <property type="match status" value="2"/>
</dbReference>
<dbReference type="OrthoDB" id="5550281at2759"/>
<dbReference type="SMART" id="SM00398">
    <property type="entry name" value="HMG"/>
    <property type="match status" value="2"/>
</dbReference>
<reference evidence="6 7" key="1">
    <citation type="submission" date="2016-07" db="EMBL/GenBank/DDBJ databases">
        <title>Pervasive Adenine N6-methylation of Active Genes in Fungi.</title>
        <authorList>
            <consortium name="DOE Joint Genome Institute"/>
            <person name="Mondo S.J."/>
            <person name="Dannebaum R.O."/>
            <person name="Kuo R.C."/>
            <person name="Labutti K."/>
            <person name="Haridas S."/>
            <person name="Kuo A."/>
            <person name="Salamov A."/>
            <person name="Ahrendt S.R."/>
            <person name="Lipzen A."/>
            <person name="Sullivan W."/>
            <person name="Andreopoulos W.B."/>
            <person name="Clum A."/>
            <person name="Lindquist E."/>
            <person name="Daum C."/>
            <person name="Ramamoorthy G.K."/>
            <person name="Gryganskyi A."/>
            <person name="Culley D."/>
            <person name="Magnuson J.K."/>
            <person name="James T.Y."/>
            <person name="O'Malley M.A."/>
            <person name="Stajich J.E."/>
            <person name="Spatafora J.W."/>
            <person name="Visel A."/>
            <person name="Grigoriev I.V."/>
        </authorList>
    </citation>
    <scope>NUCLEOTIDE SEQUENCE [LARGE SCALE GENOMIC DNA]</scope>
    <source>
        <strain evidence="6 7">NRRL 3116</strain>
    </source>
</reference>
<evidence type="ECO:0000256" key="4">
    <source>
        <dbReference type="SAM" id="SignalP"/>
    </source>
</evidence>
<organism evidence="6 7">
    <name type="scientific">Lobosporangium transversale</name>
    <dbReference type="NCBI Taxonomy" id="64571"/>
    <lineage>
        <taxon>Eukaryota</taxon>
        <taxon>Fungi</taxon>
        <taxon>Fungi incertae sedis</taxon>
        <taxon>Mucoromycota</taxon>
        <taxon>Mortierellomycotina</taxon>
        <taxon>Mortierellomycetes</taxon>
        <taxon>Mortierellales</taxon>
        <taxon>Mortierellaceae</taxon>
        <taxon>Lobosporangium</taxon>
    </lineage>
</organism>